<organism evidence="2 3">
    <name type="scientific">Phyllosticta citricarpa</name>
    <dbReference type="NCBI Taxonomy" id="55181"/>
    <lineage>
        <taxon>Eukaryota</taxon>
        <taxon>Fungi</taxon>
        <taxon>Dikarya</taxon>
        <taxon>Ascomycota</taxon>
        <taxon>Pezizomycotina</taxon>
        <taxon>Dothideomycetes</taxon>
        <taxon>Dothideomycetes incertae sedis</taxon>
        <taxon>Botryosphaeriales</taxon>
        <taxon>Phyllostictaceae</taxon>
        <taxon>Phyllosticta</taxon>
    </lineage>
</organism>
<gene>
    <name evidence="2" type="ORF">IWX46DRAFT_402945</name>
</gene>
<keyword evidence="1" id="KW-0732">Signal</keyword>
<feature type="signal peptide" evidence="1">
    <location>
        <begin position="1"/>
        <end position="39"/>
    </location>
</feature>
<evidence type="ECO:0000313" key="3">
    <source>
        <dbReference type="Proteomes" id="UP001365128"/>
    </source>
</evidence>
<reference evidence="2 3" key="1">
    <citation type="submission" date="2024-04" db="EMBL/GenBank/DDBJ databases">
        <title>Phyllosticta paracitricarpa is synonymous to the EU quarantine fungus P. citricarpa based on phylogenomic analyses.</title>
        <authorList>
            <consortium name="Lawrence Berkeley National Laboratory"/>
            <person name="Van Ingen-Buijs V.A."/>
            <person name="Van Westerhoven A.C."/>
            <person name="Haridas S."/>
            <person name="Skiadas P."/>
            <person name="Martin F."/>
            <person name="Groenewald J.Z."/>
            <person name="Crous P.W."/>
            <person name="Seidl M.F."/>
        </authorList>
    </citation>
    <scope>NUCLEOTIDE SEQUENCE [LARGE SCALE GENOMIC DNA]</scope>
    <source>
        <strain evidence="2 3">CBS 122670</strain>
    </source>
</reference>
<feature type="chain" id="PRO_5047285479" evidence="1">
    <location>
        <begin position="40"/>
        <end position="257"/>
    </location>
</feature>
<proteinExistence type="predicted"/>
<sequence>MNTTNAAVAAIIPLSTRALASLHVLAVATAAAVMPSAVAAPLVGVGAGSGGVGVGGGGGGGSLPTNDNVAALPLLGYHPAAASSSLDTCYPAAPTISTSSHVVASHHHPQQEYSYYNQYQQHGNTNADWLFSINLLYLIAAPLLLRELPAMMATLDPLIDYLFEPSSWLAFPGWCAELWRLFREEKGRITVSRRNSADALRRRASGSLDDAGVDVAEEVPRRSRTWVSFVMFGSREKLWKALGHGAFVFLAMHLRRG</sequence>
<keyword evidence="3" id="KW-1185">Reference proteome</keyword>
<dbReference type="Proteomes" id="UP001365128">
    <property type="component" value="Unassembled WGS sequence"/>
</dbReference>
<accession>A0ABR1L7X3</accession>
<comment type="caution">
    <text evidence="2">The sequence shown here is derived from an EMBL/GenBank/DDBJ whole genome shotgun (WGS) entry which is preliminary data.</text>
</comment>
<protein>
    <submittedName>
        <fullName evidence="2">Uncharacterized protein</fullName>
    </submittedName>
</protein>
<evidence type="ECO:0000313" key="2">
    <source>
        <dbReference type="EMBL" id="KAK7530521.1"/>
    </source>
</evidence>
<evidence type="ECO:0000256" key="1">
    <source>
        <dbReference type="SAM" id="SignalP"/>
    </source>
</evidence>
<dbReference type="EMBL" id="JBBPDW010000061">
    <property type="protein sequence ID" value="KAK7530521.1"/>
    <property type="molecule type" value="Genomic_DNA"/>
</dbReference>
<name>A0ABR1L7X3_9PEZI</name>